<evidence type="ECO:0000256" key="1">
    <source>
        <dbReference type="SAM" id="Phobius"/>
    </source>
</evidence>
<name>A0A0D0CB94_9AGAR</name>
<keyword evidence="3" id="KW-1185">Reference proteome</keyword>
<feature type="transmembrane region" description="Helical" evidence="1">
    <location>
        <begin position="9"/>
        <end position="34"/>
    </location>
</feature>
<sequence>MSIQSGGYVLIRMIVAFFSTSFTAPPSAWVWLFVYRSYMALVSNGSNDHRYYNLLNNVICYCYQGGFYV</sequence>
<organism evidence="2 3">
    <name type="scientific">Collybiopsis luxurians FD-317 M1</name>
    <dbReference type="NCBI Taxonomy" id="944289"/>
    <lineage>
        <taxon>Eukaryota</taxon>
        <taxon>Fungi</taxon>
        <taxon>Dikarya</taxon>
        <taxon>Basidiomycota</taxon>
        <taxon>Agaricomycotina</taxon>
        <taxon>Agaricomycetes</taxon>
        <taxon>Agaricomycetidae</taxon>
        <taxon>Agaricales</taxon>
        <taxon>Marasmiineae</taxon>
        <taxon>Omphalotaceae</taxon>
        <taxon>Collybiopsis</taxon>
        <taxon>Collybiopsis luxurians</taxon>
    </lineage>
</organism>
<evidence type="ECO:0000313" key="2">
    <source>
        <dbReference type="EMBL" id="KIK52118.1"/>
    </source>
</evidence>
<dbReference type="AlphaFoldDB" id="A0A0D0CB94"/>
<dbReference type="HOGENOM" id="CLU_2776162_0_0_1"/>
<protein>
    <submittedName>
        <fullName evidence="2">Uncharacterized protein</fullName>
    </submittedName>
</protein>
<keyword evidence="1" id="KW-0472">Membrane</keyword>
<reference evidence="2 3" key="1">
    <citation type="submission" date="2014-04" db="EMBL/GenBank/DDBJ databases">
        <title>Evolutionary Origins and Diversification of the Mycorrhizal Mutualists.</title>
        <authorList>
            <consortium name="DOE Joint Genome Institute"/>
            <consortium name="Mycorrhizal Genomics Consortium"/>
            <person name="Kohler A."/>
            <person name="Kuo A."/>
            <person name="Nagy L.G."/>
            <person name="Floudas D."/>
            <person name="Copeland A."/>
            <person name="Barry K.W."/>
            <person name="Cichocki N."/>
            <person name="Veneault-Fourrey C."/>
            <person name="LaButti K."/>
            <person name="Lindquist E.A."/>
            <person name="Lipzen A."/>
            <person name="Lundell T."/>
            <person name="Morin E."/>
            <person name="Murat C."/>
            <person name="Riley R."/>
            <person name="Ohm R."/>
            <person name="Sun H."/>
            <person name="Tunlid A."/>
            <person name="Henrissat B."/>
            <person name="Grigoriev I.V."/>
            <person name="Hibbett D.S."/>
            <person name="Martin F."/>
        </authorList>
    </citation>
    <scope>NUCLEOTIDE SEQUENCE [LARGE SCALE GENOMIC DNA]</scope>
    <source>
        <strain evidence="2 3">FD-317 M1</strain>
    </source>
</reference>
<keyword evidence="1" id="KW-1133">Transmembrane helix</keyword>
<dbReference type="Proteomes" id="UP000053593">
    <property type="component" value="Unassembled WGS sequence"/>
</dbReference>
<evidence type="ECO:0000313" key="3">
    <source>
        <dbReference type="Proteomes" id="UP000053593"/>
    </source>
</evidence>
<dbReference type="EMBL" id="KN834848">
    <property type="protein sequence ID" value="KIK52118.1"/>
    <property type="molecule type" value="Genomic_DNA"/>
</dbReference>
<proteinExistence type="predicted"/>
<keyword evidence="1" id="KW-0812">Transmembrane</keyword>
<accession>A0A0D0CB94</accession>
<gene>
    <name evidence="2" type="ORF">GYMLUDRAFT_370831</name>
</gene>